<keyword evidence="1" id="KW-0472">Membrane</keyword>
<feature type="transmembrane region" description="Helical" evidence="1">
    <location>
        <begin position="66"/>
        <end position="90"/>
    </location>
</feature>
<dbReference type="EMBL" id="JAVRER010000006">
    <property type="protein sequence ID" value="MDT0415007.1"/>
    <property type="molecule type" value="Genomic_DNA"/>
</dbReference>
<gene>
    <name evidence="2" type="ORF">RM574_05835</name>
</gene>
<name>A0ABD5E320_9ACTN</name>
<evidence type="ECO:0000313" key="2">
    <source>
        <dbReference type="EMBL" id="MDT0415007.1"/>
    </source>
</evidence>
<feature type="transmembrane region" description="Helical" evidence="1">
    <location>
        <begin position="27"/>
        <end position="46"/>
    </location>
</feature>
<reference evidence="3" key="1">
    <citation type="submission" date="2023-07" db="EMBL/GenBank/DDBJ databases">
        <title>30 novel species of actinomycetes from the DSMZ collection.</title>
        <authorList>
            <person name="Nouioui I."/>
        </authorList>
    </citation>
    <scope>NUCLEOTIDE SEQUENCE [LARGE SCALE GENOMIC DNA]</scope>
    <source>
        <strain evidence="3">DSM 41982</strain>
    </source>
</reference>
<proteinExistence type="predicted"/>
<accession>A0ABD5E320</accession>
<feature type="transmembrane region" description="Helical" evidence="1">
    <location>
        <begin position="141"/>
        <end position="166"/>
    </location>
</feature>
<keyword evidence="1" id="KW-1133">Transmembrane helix</keyword>
<keyword evidence="1" id="KW-0812">Transmembrane</keyword>
<organism evidence="2 3">
    <name type="scientific">Streptomyces evansiae</name>
    <dbReference type="NCBI Taxonomy" id="3075535"/>
    <lineage>
        <taxon>Bacteria</taxon>
        <taxon>Bacillati</taxon>
        <taxon>Actinomycetota</taxon>
        <taxon>Actinomycetes</taxon>
        <taxon>Kitasatosporales</taxon>
        <taxon>Streptomycetaceae</taxon>
        <taxon>Streptomyces</taxon>
    </lineage>
</organism>
<dbReference type="Proteomes" id="UP001183607">
    <property type="component" value="Unassembled WGS sequence"/>
</dbReference>
<protein>
    <submittedName>
        <fullName evidence="2">ABC transporter permease</fullName>
    </submittedName>
</protein>
<sequence>MTTPTAFSPFGAAVRAERLRTRTLRSLRLGLALVPLLTAAVAFLPAGSGGGDGLYDAFFGVMFGQLTALAFGTLVVTGQLAGDGGAHVLLAVPRRGRAYAARTLTTGTHLFLAGLLAGILTSVCARLATGDAAVGPGNATAWRAVIGCALYLTLVGLLASGVATWLRHGVATLSLTLAVLFVLPFVVGDSAGGVARFLPATAGQLVLRAHPSDGPLGPWTGLGVLALWTLLALGAGWRRLSGRDV</sequence>
<feature type="transmembrane region" description="Helical" evidence="1">
    <location>
        <begin position="218"/>
        <end position="237"/>
    </location>
</feature>
<feature type="transmembrane region" description="Helical" evidence="1">
    <location>
        <begin position="173"/>
        <end position="198"/>
    </location>
</feature>
<feature type="transmembrane region" description="Helical" evidence="1">
    <location>
        <begin position="110"/>
        <end position="129"/>
    </location>
</feature>
<evidence type="ECO:0000313" key="3">
    <source>
        <dbReference type="Proteomes" id="UP001183607"/>
    </source>
</evidence>
<comment type="caution">
    <text evidence="2">The sequence shown here is derived from an EMBL/GenBank/DDBJ whole genome shotgun (WGS) entry which is preliminary data.</text>
</comment>
<dbReference type="AlphaFoldDB" id="A0ABD5E320"/>
<dbReference type="RefSeq" id="WP_007829748.1">
    <property type="nucleotide sequence ID" value="NZ_JAVRER010000006.1"/>
</dbReference>
<evidence type="ECO:0000256" key="1">
    <source>
        <dbReference type="SAM" id="Phobius"/>
    </source>
</evidence>